<dbReference type="Proteomes" id="UP000192578">
    <property type="component" value="Unassembled WGS sequence"/>
</dbReference>
<proteinExistence type="predicted"/>
<accession>A0A1W0X7H8</accession>
<evidence type="ECO:0000313" key="3">
    <source>
        <dbReference type="Proteomes" id="UP000192578"/>
    </source>
</evidence>
<dbReference type="EMBL" id="MTYJ01000011">
    <property type="protein sequence ID" value="OQV23453.1"/>
    <property type="molecule type" value="Genomic_DNA"/>
</dbReference>
<keyword evidence="1" id="KW-1133">Transmembrane helix</keyword>
<keyword evidence="1" id="KW-0472">Membrane</keyword>
<evidence type="ECO:0008006" key="4">
    <source>
        <dbReference type="Google" id="ProtNLM"/>
    </source>
</evidence>
<protein>
    <recommendedName>
        <fullName evidence="4">LysM domain-containing protein</fullName>
    </recommendedName>
</protein>
<keyword evidence="1" id="KW-0812">Transmembrane</keyword>
<evidence type="ECO:0000256" key="1">
    <source>
        <dbReference type="SAM" id="Phobius"/>
    </source>
</evidence>
<name>A0A1W0X7H8_HYPEX</name>
<organism evidence="2 3">
    <name type="scientific">Hypsibius exemplaris</name>
    <name type="common">Freshwater tardigrade</name>
    <dbReference type="NCBI Taxonomy" id="2072580"/>
    <lineage>
        <taxon>Eukaryota</taxon>
        <taxon>Metazoa</taxon>
        <taxon>Ecdysozoa</taxon>
        <taxon>Tardigrada</taxon>
        <taxon>Eutardigrada</taxon>
        <taxon>Parachela</taxon>
        <taxon>Hypsibioidea</taxon>
        <taxon>Hypsibiidae</taxon>
        <taxon>Hypsibius</taxon>
    </lineage>
</organism>
<reference evidence="3" key="1">
    <citation type="submission" date="2017-01" db="EMBL/GenBank/DDBJ databases">
        <title>Comparative genomics of anhydrobiosis in the tardigrade Hypsibius dujardini.</title>
        <authorList>
            <person name="Yoshida Y."/>
            <person name="Koutsovoulos G."/>
            <person name="Laetsch D."/>
            <person name="Stevens L."/>
            <person name="Kumar S."/>
            <person name="Horikawa D."/>
            <person name="Ishino K."/>
            <person name="Komine S."/>
            <person name="Tomita M."/>
            <person name="Blaxter M."/>
            <person name="Arakawa K."/>
        </authorList>
    </citation>
    <scope>NUCLEOTIDE SEQUENCE [LARGE SCALE GENOMIC DNA]</scope>
    <source>
        <strain evidence="3">Z151</strain>
    </source>
</reference>
<evidence type="ECO:0000313" key="2">
    <source>
        <dbReference type="EMBL" id="OQV23453.1"/>
    </source>
</evidence>
<comment type="caution">
    <text evidence="2">The sequence shown here is derived from an EMBL/GenBank/DDBJ whole genome shotgun (WGS) entry which is preliminary data.</text>
</comment>
<feature type="transmembrane region" description="Helical" evidence="1">
    <location>
        <begin position="6"/>
        <end position="26"/>
    </location>
</feature>
<keyword evidence="3" id="KW-1185">Reference proteome</keyword>
<gene>
    <name evidence="2" type="ORF">BV898_02575</name>
</gene>
<dbReference type="AlphaFoldDB" id="A0A1W0X7H8"/>
<sequence>MVSYTPTIVISVVCLAVLLGTVFLFYPRDSAPSRTSHRSSASIREPEDVALVPAAAAVPADAPAAAAQNILGESLDDEEKCYAGVNEGDHCEAFVSGYGITSVARLMEMNPGLKCPGAGALMTVGHNIVIRKGQGCGTDCTPKLC</sequence>